<organism evidence="2 3">
    <name type="scientific">Oligosphaera ethanolica</name>
    <dbReference type="NCBI Taxonomy" id="760260"/>
    <lineage>
        <taxon>Bacteria</taxon>
        <taxon>Pseudomonadati</taxon>
        <taxon>Lentisphaerota</taxon>
        <taxon>Oligosphaeria</taxon>
        <taxon>Oligosphaerales</taxon>
        <taxon>Oligosphaeraceae</taxon>
        <taxon>Oligosphaera</taxon>
    </lineage>
</organism>
<dbReference type="Proteomes" id="UP001238163">
    <property type="component" value="Unassembled WGS sequence"/>
</dbReference>
<dbReference type="InterPro" id="IPR017853">
    <property type="entry name" value="GH"/>
</dbReference>
<protein>
    <recommendedName>
        <fullName evidence="4">Cellulase (Glycosyl hydrolase family 5)</fullName>
    </recommendedName>
</protein>
<evidence type="ECO:0008006" key="4">
    <source>
        <dbReference type="Google" id="ProtNLM"/>
    </source>
</evidence>
<dbReference type="GO" id="GO:0004553">
    <property type="term" value="F:hydrolase activity, hydrolyzing O-glycosyl compounds"/>
    <property type="evidence" value="ECO:0007669"/>
    <property type="project" value="InterPro"/>
</dbReference>
<dbReference type="PANTHER" id="PTHR31451">
    <property type="match status" value="1"/>
</dbReference>
<keyword evidence="1" id="KW-0732">Signal</keyword>
<dbReference type="InterPro" id="IPR045053">
    <property type="entry name" value="MAN-like"/>
</dbReference>
<gene>
    <name evidence="2" type="ORF">J3R75_002888</name>
</gene>
<feature type="signal peptide" evidence="1">
    <location>
        <begin position="1"/>
        <end position="20"/>
    </location>
</feature>
<evidence type="ECO:0000256" key="1">
    <source>
        <dbReference type="SAM" id="SignalP"/>
    </source>
</evidence>
<dbReference type="SUPFAM" id="SSF51445">
    <property type="entry name" value="(Trans)glycosidases"/>
    <property type="match status" value="1"/>
</dbReference>
<feature type="chain" id="PRO_5041926822" description="Cellulase (Glycosyl hydrolase family 5)" evidence="1">
    <location>
        <begin position="21"/>
        <end position="1103"/>
    </location>
</feature>
<dbReference type="RefSeq" id="WP_307262664.1">
    <property type="nucleotide sequence ID" value="NZ_JAUSVL010000001.1"/>
</dbReference>
<name>A0AAE3VIA7_9BACT</name>
<evidence type="ECO:0000313" key="2">
    <source>
        <dbReference type="EMBL" id="MDQ0290781.1"/>
    </source>
</evidence>
<accession>A0AAE3VIA7</accession>
<evidence type="ECO:0000313" key="3">
    <source>
        <dbReference type="Proteomes" id="UP001238163"/>
    </source>
</evidence>
<proteinExistence type="predicted"/>
<dbReference type="AlphaFoldDB" id="A0AAE3VIA7"/>
<dbReference type="Gene3D" id="3.20.20.80">
    <property type="entry name" value="Glycosidases"/>
    <property type="match status" value="1"/>
</dbReference>
<dbReference type="EMBL" id="JAUSVL010000001">
    <property type="protein sequence ID" value="MDQ0290781.1"/>
    <property type="molecule type" value="Genomic_DNA"/>
</dbReference>
<sequence length="1103" mass="122291">MRPKLLLAIALAFGAAAAQAKNTVRLDNAGRLFLGDISFGADFWDGKRNFTQGKTKEWQVTNREDDVSGGLWRREGLLILDQDEPAPFASRLKQTAPGVFTYVISVDKTSRGFTFRTSLPGDAFLGRRFRIDDQELALPLEKDQVEIFSSKARKIAIPCGDGMATLECKGDMSVLIHDYRPRPNNFSLLLGMPKASAELSQLSLTVTFQTYQATPLDLRAAANMGFADDTAADGIGGWTDQGPENDLRMIPTGHLRFRGTDFAIIDPQTNDGKSCIALAGAARTYFPTSATAELTDAPRGNWLFLLHATAWGSSSQDLGQVNVTYQDGVRQDVPVRSGTDVGNWWSPSTRTNGEVVWTGENRSSFVGLYRSAYQLENKPIKRIAFTSAVNAVWMIVAASVGEHRPPRDMSAPFYIVANKDWQPIDFAKDIEPGSVMDFSWRLDAPAGKYGPVRIHNGRFVFSERPDQPLRFYGTNICSGGPYTSKEWAERLADRIATYGFNVLRLHHHDGGMTMKDNTTQLNPESMDQLDYLVHCLKQRGIYITTDLYISRRLPKGEIPEYPDVLSDITAYKAMFWLLDSVWRNWRTYCENYLNHVNPYTGLTIKDDPALISVSIINEGNIKSCWAANAFTRQLYEERFNAWLAQNKADDQGVPEQRNQLFERFLTETYEKRFAQMTSFLREQGVRCPLSDQNMGTTLKLSQMRRLYDYTDNHGYSSHPRFAVKSWQLPSLVTQKSAISSPWSLPASRLYGKPFTVTEFDFAKPNRFRAEGPALLGAYGALQDWDMLVQFAYSHGRENYQRDDRANNHFDLSTDPVKSIAHRIGAALFLNGGVKPAPDAFAVLLDEKTAIPFDSNYNSAIARLGLVTRIGTVVMPNTANAPYPEKFTAVLDAGSAFPAAAANTGNTRVFNAAPAYEQLLDDLVTAGMIPKDHYDPAAGFFRSIGGELELNQSKETFQAVTDACEAFVLPAGENARGRFLAAESRLGRAVIAAVSADAQPLRLSKRMLLLHLTDTQATKAKFASPDMEQLDSWGEPPFLAARGEAIITLLATAGRNYQLHAVDTAGKRLAAVPLIPGADGTLSFKAQVFTDAGQVFAYELEVLP</sequence>
<reference evidence="2" key="1">
    <citation type="submission" date="2023-07" db="EMBL/GenBank/DDBJ databases">
        <title>Genomic Encyclopedia of Type Strains, Phase IV (KMG-IV): sequencing the most valuable type-strain genomes for metagenomic binning, comparative biology and taxonomic classification.</title>
        <authorList>
            <person name="Goeker M."/>
        </authorList>
    </citation>
    <scope>NUCLEOTIDE SEQUENCE</scope>
    <source>
        <strain evidence="2">DSM 24202</strain>
    </source>
</reference>
<keyword evidence="3" id="KW-1185">Reference proteome</keyword>
<comment type="caution">
    <text evidence="2">The sequence shown here is derived from an EMBL/GenBank/DDBJ whole genome shotgun (WGS) entry which is preliminary data.</text>
</comment>